<dbReference type="Gene3D" id="1.25.40.390">
    <property type="match status" value="1"/>
</dbReference>
<evidence type="ECO:0000256" key="1">
    <source>
        <dbReference type="ARBA" id="ARBA00004442"/>
    </source>
</evidence>
<feature type="signal peptide" evidence="6">
    <location>
        <begin position="1"/>
        <end position="21"/>
    </location>
</feature>
<dbReference type="Pfam" id="PF07980">
    <property type="entry name" value="SusD_RagB"/>
    <property type="match status" value="1"/>
</dbReference>
<comment type="subcellular location">
    <subcellularLocation>
        <location evidence="1">Cell outer membrane</location>
    </subcellularLocation>
</comment>
<sequence>MNHLKYMLAFVAMLSILAACNDEFLDRAPQTSIGKENFFTTEEDLSIYINNLYNFSGTGIYYNDFATDNAATTGNTELKTMMTTNPSSATITGGWNWGELRTINFFLENFTRANLSDETLNHYEGLARFFRARFYMNKVKRYSDVPWYDEVIETDDMEALFKGRDSRDFVVDKIFEDYQFAADHVFENQPTGAVNKWVVKAYMARHALYEGTFRKYHDELNLESTASAFFQMARDISKEIMDGGNYSIHNTGSPSSDYHSLFVSSDLTSNSEVILPNIAIHDLKNSGFSETIFGNFEVSVSKDLLQSYLMSDGSYYTDQPGYETKLFVEEFENRDARLSQTYAYPGWELIRTATYSQGGGIYIQQLQKNFSGYHLIKSFVNSTNQEDVNNVDVPVLRYAETLLTYAEAKAELGELTQADLDLTVNVLRDRAGVPHLTMNPPVDAVQQARYPNVTDATLLEIRRERRIEFAMEGLRFDDLMRWRAGKLLEKEPEGLYFPSLGKYDLTGDGVEDIILIDASESVPSSGNKEVNSLGVTLIYYRAGLQNSDAAVYLENGTSGTVQTVIDRGEFIEAKYYYRPVPETHVTVNSNLTQIFGWD</sequence>
<dbReference type="SUPFAM" id="SSF48452">
    <property type="entry name" value="TPR-like"/>
    <property type="match status" value="1"/>
</dbReference>
<dbReference type="InterPro" id="IPR012944">
    <property type="entry name" value="SusD_RagB_dom"/>
</dbReference>
<evidence type="ECO:0000256" key="3">
    <source>
        <dbReference type="ARBA" id="ARBA00022729"/>
    </source>
</evidence>
<organism evidence="8 9">
    <name type="scientific">Agaribacillus aureus</name>
    <dbReference type="NCBI Taxonomy" id="3051825"/>
    <lineage>
        <taxon>Bacteria</taxon>
        <taxon>Pseudomonadati</taxon>
        <taxon>Bacteroidota</taxon>
        <taxon>Cytophagia</taxon>
        <taxon>Cytophagales</taxon>
        <taxon>Splendidivirgaceae</taxon>
        <taxon>Agaribacillus</taxon>
    </lineage>
</organism>
<evidence type="ECO:0000256" key="6">
    <source>
        <dbReference type="SAM" id="SignalP"/>
    </source>
</evidence>
<comment type="similarity">
    <text evidence="2">Belongs to the SusD family.</text>
</comment>
<reference evidence="8" key="1">
    <citation type="submission" date="2023-06" db="EMBL/GenBank/DDBJ databases">
        <title>Genomic of Agaribacillus aureum.</title>
        <authorList>
            <person name="Wang G."/>
        </authorList>
    </citation>
    <scope>NUCLEOTIDE SEQUENCE</scope>
    <source>
        <strain evidence="8">BMA12</strain>
    </source>
</reference>
<evidence type="ECO:0000259" key="7">
    <source>
        <dbReference type="Pfam" id="PF07980"/>
    </source>
</evidence>
<proteinExistence type="inferred from homology"/>
<evidence type="ECO:0000313" key="9">
    <source>
        <dbReference type="Proteomes" id="UP001172083"/>
    </source>
</evidence>
<evidence type="ECO:0000256" key="5">
    <source>
        <dbReference type="ARBA" id="ARBA00023237"/>
    </source>
</evidence>
<keyword evidence="9" id="KW-1185">Reference proteome</keyword>
<feature type="domain" description="RagB/SusD" evidence="7">
    <location>
        <begin position="296"/>
        <end position="597"/>
    </location>
</feature>
<dbReference type="RefSeq" id="WP_346759447.1">
    <property type="nucleotide sequence ID" value="NZ_JAUJEB010000004.1"/>
</dbReference>
<name>A0ABT8L8M5_9BACT</name>
<evidence type="ECO:0000256" key="4">
    <source>
        <dbReference type="ARBA" id="ARBA00023136"/>
    </source>
</evidence>
<evidence type="ECO:0000313" key="8">
    <source>
        <dbReference type="EMBL" id="MDN5214110.1"/>
    </source>
</evidence>
<dbReference type="Proteomes" id="UP001172083">
    <property type="component" value="Unassembled WGS sequence"/>
</dbReference>
<comment type="caution">
    <text evidence="8">The sequence shown here is derived from an EMBL/GenBank/DDBJ whole genome shotgun (WGS) entry which is preliminary data.</text>
</comment>
<keyword evidence="4" id="KW-0472">Membrane</keyword>
<keyword evidence="3 6" id="KW-0732">Signal</keyword>
<protein>
    <submittedName>
        <fullName evidence="8">RagB/SusD family nutrient uptake outer membrane protein</fullName>
    </submittedName>
</protein>
<keyword evidence="5" id="KW-0998">Cell outer membrane</keyword>
<dbReference type="PROSITE" id="PS51257">
    <property type="entry name" value="PROKAR_LIPOPROTEIN"/>
    <property type="match status" value="1"/>
</dbReference>
<dbReference type="InterPro" id="IPR011990">
    <property type="entry name" value="TPR-like_helical_dom_sf"/>
</dbReference>
<gene>
    <name evidence="8" type="ORF">QQ020_18685</name>
</gene>
<dbReference type="EMBL" id="JAUJEB010000004">
    <property type="protein sequence ID" value="MDN5214110.1"/>
    <property type="molecule type" value="Genomic_DNA"/>
</dbReference>
<accession>A0ABT8L8M5</accession>
<feature type="chain" id="PRO_5046470096" evidence="6">
    <location>
        <begin position="22"/>
        <end position="598"/>
    </location>
</feature>
<evidence type="ECO:0000256" key="2">
    <source>
        <dbReference type="ARBA" id="ARBA00006275"/>
    </source>
</evidence>